<evidence type="ECO:0000313" key="1">
    <source>
        <dbReference type="EMBL" id="GAI74278.1"/>
    </source>
</evidence>
<gene>
    <name evidence="1" type="ORF">S12H4_25438</name>
</gene>
<feature type="non-terminal residue" evidence="1">
    <location>
        <position position="58"/>
    </location>
</feature>
<feature type="non-terminal residue" evidence="1">
    <location>
        <position position="1"/>
    </location>
</feature>
<protein>
    <submittedName>
        <fullName evidence="1">Uncharacterized protein</fullName>
    </submittedName>
</protein>
<accession>X1R168</accession>
<comment type="caution">
    <text evidence="1">The sequence shown here is derived from an EMBL/GenBank/DDBJ whole genome shotgun (WGS) entry which is preliminary data.</text>
</comment>
<dbReference type="EMBL" id="BARW01014272">
    <property type="protein sequence ID" value="GAI74278.1"/>
    <property type="molecule type" value="Genomic_DNA"/>
</dbReference>
<sequence length="58" mass="6537">DFNNLPDAFSKDTGKATFIPENVKGALYRKNDKDRFVLDKSKSVSDYRALLGNMEKPA</sequence>
<organism evidence="1">
    <name type="scientific">marine sediment metagenome</name>
    <dbReference type="NCBI Taxonomy" id="412755"/>
    <lineage>
        <taxon>unclassified sequences</taxon>
        <taxon>metagenomes</taxon>
        <taxon>ecological metagenomes</taxon>
    </lineage>
</organism>
<proteinExistence type="predicted"/>
<dbReference type="AlphaFoldDB" id="X1R168"/>
<reference evidence="1" key="1">
    <citation type="journal article" date="2014" name="Front. Microbiol.">
        <title>High frequency of phylogenetically diverse reductive dehalogenase-homologous genes in deep subseafloor sedimentary metagenomes.</title>
        <authorList>
            <person name="Kawai M."/>
            <person name="Futagami T."/>
            <person name="Toyoda A."/>
            <person name="Takaki Y."/>
            <person name="Nishi S."/>
            <person name="Hori S."/>
            <person name="Arai W."/>
            <person name="Tsubouchi T."/>
            <person name="Morono Y."/>
            <person name="Uchiyama I."/>
            <person name="Ito T."/>
            <person name="Fujiyama A."/>
            <person name="Inagaki F."/>
            <person name="Takami H."/>
        </authorList>
    </citation>
    <scope>NUCLEOTIDE SEQUENCE</scope>
    <source>
        <strain evidence="1">Expedition CK06-06</strain>
    </source>
</reference>
<name>X1R168_9ZZZZ</name>